<dbReference type="InterPro" id="IPR000620">
    <property type="entry name" value="EamA_dom"/>
</dbReference>
<dbReference type="PANTHER" id="PTHR22911:SF103">
    <property type="entry name" value="BLR2811 PROTEIN"/>
    <property type="match status" value="1"/>
</dbReference>
<feature type="transmembrane region" description="Helical" evidence="1">
    <location>
        <begin position="37"/>
        <end position="58"/>
    </location>
</feature>
<keyword evidence="1" id="KW-1133">Transmembrane helix</keyword>
<evidence type="ECO:0000313" key="3">
    <source>
        <dbReference type="EMBL" id="SDX84880.1"/>
    </source>
</evidence>
<dbReference type="EMBL" id="FNPF01000001">
    <property type="protein sequence ID" value="SDX84880.1"/>
    <property type="molecule type" value="Genomic_DNA"/>
</dbReference>
<evidence type="ECO:0000313" key="4">
    <source>
        <dbReference type="Proteomes" id="UP000199286"/>
    </source>
</evidence>
<feature type="transmembrane region" description="Helical" evidence="1">
    <location>
        <begin position="208"/>
        <end position="226"/>
    </location>
</feature>
<evidence type="ECO:0000256" key="1">
    <source>
        <dbReference type="SAM" id="Phobius"/>
    </source>
</evidence>
<feature type="transmembrane region" description="Helical" evidence="1">
    <location>
        <begin position="238"/>
        <end position="257"/>
    </location>
</feature>
<protein>
    <submittedName>
        <fullName evidence="3">EamA-like transporter family protein</fullName>
    </submittedName>
</protein>
<name>A0A1H3F1Y2_9RHOB</name>
<evidence type="ECO:0000259" key="2">
    <source>
        <dbReference type="Pfam" id="PF00892"/>
    </source>
</evidence>
<gene>
    <name evidence="3" type="ORF">SAMN05444340_101127</name>
</gene>
<dbReference type="PANTHER" id="PTHR22911">
    <property type="entry name" value="ACYL-MALONYL CONDENSING ENZYME-RELATED"/>
    <property type="match status" value="1"/>
</dbReference>
<dbReference type="Proteomes" id="UP000199286">
    <property type="component" value="Unassembled WGS sequence"/>
</dbReference>
<dbReference type="OrthoDB" id="7165334at2"/>
<keyword evidence="4" id="KW-1185">Reference proteome</keyword>
<dbReference type="AlphaFoldDB" id="A0A1H3F1Y2"/>
<dbReference type="RefSeq" id="WP_089877686.1">
    <property type="nucleotide sequence ID" value="NZ_FNPF01000001.1"/>
</dbReference>
<feature type="transmembrane region" description="Helical" evidence="1">
    <location>
        <begin position="70"/>
        <end position="92"/>
    </location>
</feature>
<organism evidence="3 4">
    <name type="scientific">Citreimonas salinaria</name>
    <dbReference type="NCBI Taxonomy" id="321339"/>
    <lineage>
        <taxon>Bacteria</taxon>
        <taxon>Pseudomonadati</taxon>
        <taxon>Pseudomonadota</taxon>
        <taxon>Alphaproteobacteria</taxon>
        <taxon>Rhodobacterales</taxon>
        <taxon>Roseobacteraceae</taxon>
        <taxon>Citreimonas</taxon>
    </lineage>
</organism>
<reference evidence="3 4" key="1">
    <citation type="submission" date="2016-10" db="EMBL/GenBank/DDBJ databases">
        <authorList>
            <person name="de Groot N.N."/>
        </authorList>
    </citation>
    <scope>NUCLEOTIDE SEQUENCE [LARGE SCALE GENOMIC DNA]</scope>
    <source>
        <strain evidence="3 4">DSM 26880</strain>
    </source>
</reference>
<feature type="transmembrane region" description="Helical" evidence="1">
    <location>
        <begin position="263"/>
        <end position="281"/>
    </location>
</feature>
<feature type="domain" description="EamA" evidence="2">
    <location>
        <begin position="6"/>
        <end position="138"/>
    </location>
</feature>
<dbReference type="Gene3D" id="1.10.3730.20">
    <property type="match status" value="1"/>
</dbReference>
<feature type="domain" description="EamA" evidence="2">
    <location>
        <begin position="148"/>
        <end position="275"/>
    </location>
</feature>
<dbReference type="STRING" id="321339.SAMN05444340_101127"/>
<feature type="transmembrane region" description="Helical" evidence="1">
    <location>
        <begin position="177"/>
        <end position="196"/>
    </location>
</feature>
<dbReference type="GO" id="GO:0016020">
    <property type="term" value="C:membrane"/>
    <property type="evidence" value="ECO:0007669"/>
    <property type="project" value="InterPro"/>
</dbReference>
<dbReference type="InterPro" id="IPR037185">
    <property type="entry name" value="EmrE-like"/>
</dbReference>
<accession>A0A1H3F1Y2</accession>
<sequence>MTGSVRGAVFMCLAMLGFGIEDALFKAATQHASPGMATLVFGLVALALSILWARYSGIPAWSAEYLRRRLLIRTAFELVGRLFFALSLAFVPLATTSAILQAAPLMVTLGAALVLGEKVGPRRWAATGAGFIGVLLILRPGAEGFQPTVIFAVLGMIGFAGRDLATRTSPPGVHAAQLGVLGFAVVTAAGIVILLAEGARPTMPPAPAWPWMIGTALVGVVAYAALTQAMRSGTVSVVAPFRYFRLIVALVIAYAAFGERPDGWMLAGAALIVVSGLYTLLRDTRARRAAGAGAGP</sequence>
<proteinExistence type="predicted"/>
<dbReference type="SUPFAM" id="SSF103481">
    <property type="entry name" value="Multidrug resistance efflux transporter EmrE"/>
    <property type="match status" value="2"/>
</dbReference>
<keyword evidence="1" id="KW-0812">Transmembrane</keyword>
<keyword evidence="1" id="KW-0472">Membrane</keyword>
<feature type="transmembrane region" description="Helical" evidence="1">
    <location>
        <begin position="148"/>
        <end position="165"/>
    </location>
</feature>
<dbReference type="Pfam" id="PF00892">
    <property type="entry name" value="EamA"/>
    <property type="match status" value="2"/>
</dbReference>